<protein>
    <recommendedName>
        <fullName evidence="3">Nuclear transport factor 2 family protein</fullName>
    </recommendedName>
</protein>
<reference evidence="1 2" key="1">
    <citation type="submission" date="2019-02" db="EMBL/GenBank/DDBJ databases">
        <title>Draft genome sequences of novel Actinobacteria.</title>
        <authorList>
            <person name="Sahin N."/>
            <person name="Ay H."/>
            <person name="Saygin H."/>
        </authorList>
    </citation>
    <scope>NUCLEOTIDE SEQUENCE [LARGE SCALE GENOMIC DNA]</scope>
    <source>
        <strain evidence="1 2">JCM 30529</strain>
    </source>
</reference>
<evidence type="ECO:0000313" key="2">
    <source>
        <dbReference type="Proteomes" id="UP000295626"/>
    </source>
</evidence>
<evidence type="ECO:0000313" key="1">
    <source>
        <dbReference type="EMBL" id="TDB96453.1"/>
    </source>
</evidence>
<accession>A0ABY2DJW6</accession>
<comment type="caution">
    <text evidence="1">The sequence shown here is derived from an EMBL/GenBank/DDBJ whole genome shotgun (WGS) entry which is preliminary data.</text>
</comment>
<name>A0ABY2DJW6_9ACTN</name>
<organism evidence="1 2">
    <name type="scientific">Micromonospora fluostatini</name>
    <dbReference type="NCBI Taxonomy" id="1629071"/>
    <lineage>
        <taxon>Bacteria</taxon>
        <taxon>Bacillati</taxon>
        <taxon>Actinomycetota</taxon>
        <taxon>Actinomycetes</taxon>
        <taxon>Micromonosporales</taxon>
        <taxon>Micromonosporaceae</taxon>
        <taxon>Micromonospora</taxon>
    </lineage>
</organism>
<dbReference type="Proteomes" id="UP000295626">
    <property type="component" value="Unassembled WGS sequence"/>
</dbReference>
<gene>
    <name evidence="1" type="ORF">E1091_09235</name>
</gene>
<proteinExistence type="predicted"/>
<evidence type="ECO:0008006" key="3">
    <source>
        <dbReference type="Google" id="ProtNLM"/>
    </source>
</evidence>
<dbReference type="EMBL" id="SMKE01000268">
    <property type="protein sequence ID" value="TDB96453.1"/>
    <property type="molecule type" value="Genomic_DNA"/>
</dbReference>
<sequence length="177" mass="19895">MTLGEAAQSIRPRRRWPMVAAAACAVLATLAAVVVCRVQAHAERGEPAPEAAATVWMLQLSAGERLGVSRVLAPDRHDELRQQWQEYRTAMESTGRPPFKLETVGRLVVDDRAEDRALVVAQVRGIWWDGPTVMAGTAHPWRWETRRDAGGWRVWSTELPPWCGTHVRAELCEERPR</sequence>
<keyword evidence="2" id="KW-1185">Reference proteome</keyword>